<evidence type="ECO:0000313" key="1">
    <source>
        <dbReference type="EMBL" id="CAG8651234.1"/>
    </source>
</evidence>
<gene>
    <name evidence="1" type="ORF">DHETER_LOCUS9306</name>
</gene>
<name>A0ACA9NFC9_9GLOM</name>
<sequence length="42" mass="4689">MCNFFACRQAINPPKHKLTMIVDTTGHQIKNNAECQCNTPGL</sequence>
<evidence type="ECO:0000313" key="2">
    <source>
        <dbReference type="Proteomes" id="UP000789702"/>
    </source>
</evidence>
<accession>A0ACA9NFC9</accession>
<dbReference type="EMBL" id="CAJVPU010016144">
    <property type="protein sequence ID" value="CAG8651234.1"/>
    <property type="molecule type" value="Genomic_DNA"/>
</dbReference>
<proteinExistence type="predicted"/>
<protein>
    <submittedName>
        <fullName evidence="1">16731_t:CDS:1</fullName>
    </submittedName>
</protein>
<reference evidence="1" key="1">
    <citation type="submission" date="2021-06" db="EMBL/GenBank/DDBJ databases">
        <authorList>
            <person name="Kallberg Y."/>
            <person name="Tangrot J."/>
            <person name="Rosling A."/>
        </authorList>
    </citation>
    <scope>NUCLEOTIDE SEQUENCE</scope>
    <source>
        <strain evidence="1">IL203A</strain>
    </source>
</reference>
<comment type="caution">
    <text evidence="1">The sequence shown here is derived from an EMBL/GenBank/DDBJ whole genome shotgun (WGS) entry which is preliminary data.</text>
</comment>
<keyword evidence="2" id="KW-1185">Reference proteome</keyword>
<dbReference type="Proteomes" id="UP000789702">
    <property type="component" value="Unassembled WGS sequence"/>
</dbReference>
<feature type="non-terminal residue" evidence="1">
    <location>
        <position position="42"/>
    </location>
</feature>
<organism evidence="1 2">
    <name type="scientific">Dentiscutata heterogama</name>
    <dbReference type="NCBI Taxonomy" id="1316150"/>
    <lineage>
        <taxon>Eukaryota</taxon>
        <taxon>Fungi</taxon>
        <taxon>Fungi incertae sedis</taxon>
        <taxon>Mucoromycota</taxon>
        <taxon>Glomeromycotina</taxon>
        <taxon>Glomeromycetes</taxon>
        <taxon>Diversisporales</taxon>
        <taxon>Gigasporaceae</taxon>
        <taxon>Dentiscutata</taxon>
    </lineage>
</organism>